<keyword evidence="11" id="KW-0456">Lyase</keyword>
<dbReference type="InterPro" id="IPR036155">
    <property type="entry name" value="Crypto/Photolyase_N_sf"/>
</dbReference>
<dbReference type="GO" id="GO:0003904">
    <property type="term" value="F:deoxyribodipyrimidine photo-lyase activity"/>
    <property type="evidence" value="ECO:0007669"/>
    <property type="project" value="UniProtKB-EC"/>
</dbReference>
<dbReference type="InterPro" id="IPR036134">
    <property type="entry name" value="Crypto/Photolyase_FAD-like_sf"/>
</dbReference>
<dbReference type="GO" id="GO:0000719">
    <property type="term" value="P:photoreactive repair"/>
    <property type="evidence" value="ECO:0007669"/>
    <property type="project" value="TreeGrafter"/>
</dbReference>
<keyword evidence="9" id="KW-0238">DNA-binding</keyword>
<dbReference type="PROSITE" id="PS51645">
    <property type="entry name" value="PHR_CRY_ALPHA_BETA"/>
    <property type="match status" value="1"/>
</dbReference>
<evidence type="ECO:0000256" key="5">
    <source>
        <dbReference type="ARBA" id="ARBA00014046"/>
    </source>
</evidence>
<protein>
    <recommendedName>
        <fullName evidence="5">Deoxyribodipyrimidine photo-lyase</fullName>
        <ecNumber evidence="4">4.1.99.3</ecNumber>
    </recommendedName>
    <alternativeName>
        <fullName evidence="12">DNA photolyase</fullName>
    </alternativeName>
</protein>
<proteinExistence type="inferred from homology"/>
<comment type="catalytic activity">
    <reaction evidence="13">
        <text>cyclobutadipyrimidine (in DNA) = 2 pyrimidine residues (in DNA).</text>
        <dbReference type="EC" id="4.1.99.3"/>
    </reaction>
</comment>
<evidence type="ECO:0000256" key="8">
    <source>
        <dbReference type="ARBA" id="ARBA00022827"/>
    </source>
</evidence>
<evidence type="ECO:0000256" key="13">
    <source>
        <dbReference type="ARBA" id="ARBA00033999"/>
    </source>
</evidence>
<keyword evidence="8" id="KW-0274">FAD</keyword>
<evidence type="ECO:0000313" key="16">
    <source>
        <dbReference type="Proteomes" id="UP000218831"/>
    </source>
</evidence>
<name>A0A2A2GG38_9BACT</name>
<evidence type="ECO:0000313" key="15">
    <source>
        <dbReference type="EMBL" id="PAU95863.1"/>
    </source>
</evidence>
<dbReference type="InterPro" id="IPR052219">
    <property type="entry name" value="Photolyase_Class-2"/>
</dbReference>
<comment type="similarity">
    <text evidence="3">Belongs to the DNA photolyase class-2 family.</text>
</comment>
<keyword evidence="6" id="KW-0285">Flavoprotein</keyword>
<dbReference type="EMBL" id="NSKE01000001">
    <property type="protein sequence ID" value="PAU95863.1"/>
    <property type="molecule type" value="Genomic_DNA"/>
</dbReference>
<comment type="cofactor">
    <cofactor evidence="2">
        <name>FAD</name>
        <dbReference type="ChEBI" id="CHEBI:57692"/>
    </cofactor>
</comment>
<dbReference type="PANTHER" id="PTHR10211:SF0">
    <property type="entry name" value="DEOXYRIBODIPYRIMIDINE PHOTO-LYASE"/>
    <property type="match status" value="1"/>
</dbReference>
<dbReference type="SUPFAM" id="SSF52425">
    <property type="entry name" value="Cryptochrome/photolyase, N-terminal domain"/>
    <property type="match status" value="1"/>
</dbReference>
<dbReference type="Gene3D" id="1.10.579.10">
    <property type="entry name" value="DNA Cyclobutane Dipyrimidine Photolyase, subunit A, domain 3"/>
    <property type="match status" value="1"/>
</dbReference>
<dbReference type="EC" id="4.1.99.3" evidence="4"/>
<dbReference type="InterPro" id="IPR006050">
    <property type="entry name" value="DNA_photolyase_N"/>
</dbReference>
<evidence type="ECO:0000256" key="3">
    <source>
        <dbReference type="ARBA" id="ARBA00006409"/>
    </source>
</evidence>
<dbReference type="RefSeq" id="WP_095605107.1">
    <property type="nucleotide sequence ID" value="NZ_NSKE01000001.1"/>
</dbReference>
<evidence type="ECO:0000256" key="6">
    <source>
        <dbReference type="ARBA" id="ARBA00022630"/>
    </source>
</evidence>
<evidence type="ECO:0000256" key="11">
    <source>
        <dbReference type="ARBA" id="ARBA00023239"/>
    </source>
</evidence>
<dbReference type="Gene3D" id="3.40.50.620">
    <property type="entry name" value="HUPs"/>
    <property type="match status" value="1"/>
</dbReference>
<dbReference type="OrthoDB" id="9772484at2"/>
<comment type="cofactor">
    <cofactor evidence="1">
        <name>(6R)-5,10-methylene-5,6,7,8-tetrahydrofolate</name>
        <dbReference type="ChEBI" id="CHEBI:15636"/>
    </cofactor>
</comment>
<sequence length="493" mass="57644">MKNINSKRVFKRNEKEPNTDGDYILYWMQINRRFQYNYALEYAVGWANKLGKPLLIYEGLSCDYPWASDRFHHFLMEGMEENLSYAKENNINYYSYLEDVPEAGNGLLYELADNACTVISDEYPVYIIREHNEKVGPTLEVPYITVDSNGIIPLGLTEKAPYNAYFFRKIMQRNFVECFTHPPKKESLDDLENRNTVSLSDNFLEKYPLADEKLKNRSSFISSLSINHTIGKIDLEGTRQAALGKLGQFIEYGLSKYDDHRNDPDINATSGLSPWLHFGKISEYEIVDAVLDHQPQGWSLDNITFNKGSTGGFFNGDPNVDGFLDEVITWREVGFHFAHHESNYDQYETLPDWALKTLEKHKDDPREYVYELEEFAQSQTHDEIWNAAQTQLREEGVMHNYLRMLWGKKVLEWTPNPEIALAYLIELNNRYAIDGRDPNSYSGIFWIFGRFDRAWQERPIYGKVRYMTSDSTRKKLKLNQYLEQYGSQKTMDI</sequence>
<feature type="domain" description="Photolyase/cryptochrome alpha/beta" evidence="14">
    <location>
        <begin position="22"/>
        <end position="154"/>
    </location>
</feature>
<evidence type="ECO:0000256" key="10">
    <source>
        <dbReference type="ARBA" id="ARBA00023204"/>
    </source>
</evidence>
<keyword evidence="10" id="KW-0234">DNA repair</keyword>
<dbReference type="AlphaFoldDB" id="A0A2A2GG38"/>
<gene>
    <name evidence="15" type="ORF">CK503_02050</name>
</gene>
<evidence type="ECO:0000256" key="1">
    <source>
        <dbReference type="ARBA" id="ARBA00001932"/>
    </source>
</evidence>
<dbReference type="Gene3D" id="1.25.40.80">
    <property type="match status" value="1"/>
</dbReference>
<reference evidence="15 16" key="1">
    <citation type="submission" date="2017-08" db="EMBL/GenBank/DDBJ databases">
        <title>Aliifodinibius alkalisoli sp. nov., isolated from saline alkaline soil.</title>
        <authorList>
            <person name="Liu D."/>
            <person name="Zhang G."/>
        </authorList>
    </citation>
    <scope>NUCLEOTIDE SEQUENCE [LARGE SCALE GENOMIC DNA]</scope>
    <source>
        <strain evidence="15 16">WN023</strain>
    </source>
</reference>
<dbReference type="Proteomes" id="UP000218831">
    <property type="component" value="Unassembled WGS sequence"/>
</dbReference>
<keyword evidence="16" id="KW-1185">Reference proteome</keyword>
<accession>A0A2A2GG38</accession>
<evidence type="ECO:0000256" key="9">
    <source>
        <dbReference type="ARBA" id="ARBA00023125"/>
    </source>
</evidence>
<organism evidence="15 16">
    <name type="scientific">Fodinibius salipaludis</name>
    <dbReference type="NCBI Taxonomy" id="2032627"/>
    <lineage>
        <taxon>Bacteria</taxon>
        <taxon>Pseudomonadati</taxon>
        <taxon>Balneolota</taxon>
        <taxon>Balneolia</taxon>
        <taxon>Balneolales</taxon>
        <taxon>Balneolaceae</taxon>
        <taxon>Fodinibius</taxon>
    </lineage>
</organism>
<dbReference type="GO" id="GO:0003677">
    <property type="term" value="F:DNA binding"/>
    <property type="evidence" value="ECO:0007669"/>
    <property type="project" value="UniProtKB-KW"/>
</dbReference>
<dbReference type="FunFam" id="1.10.579.10:FF:000002">
    <property type="entry name" value="Deoxyribodipyrimidine photolyase"/>
    <property type="match status" value="1"/>
</dbReference>
<evidence type="ECO:0000256" key="12">
    <source>
        <dbReference type="ARBA" id="ARBA00031671"/>
    </source>
</evidence>
<keyword evidence="7" id="KW-0227">DNA damage</keyword>
<comment type="caution">
    <text evidence="15">The sequence shown here is derived from an EMBL/GenBank/DDBJ whole genome shotgun (WGS) entry which is preliminary data.</text>
</comment>
<dbReference type="InterPro" id="IPR014729">
    <property type="entry name" value="Rossmann-like_a/b/a_fold"/>
</dbReference>
<evidence type="ECO:0000256" key="4">
    <source>
        <dbReference type="ARBA" id="ARBA00013149"/>
    </source>
</evidence>
<dbReference type="PANTHER" id="PTHR10211">
    <property type="entry name" value="DEOXYRIBODIPYRIMIDINE PHOTOLYASE"/>
    <property type="match status" value="1"/>
</dbReference>
<evidence type="ECO:0000259" key="14">
    <source>
        <dbReference type="PROSITE" id="PS51645"/>
    </source>
</evidence>
<dbReference type="SUPFAM" id="SSF48173">
    <property type="entry name" value="Cryptochrome/photolyase FAD-binding domain"/>
    <property type="match status" value="1"/>
</dbReference>
<evidence type="ECO:0000256" key="2">
    <source>
        <dbReference type="ARBA" id="ARBA00001974"/>
    </source>
</evidence>
<evidence type="ECO:0000256" key="7">
    <source>
        <dbReference type="ARBA" id="ARBA00022763"/>
    </source>
</evidence>